<dbReference type="EMBL" id="CP091430">
    <property type="protein sequence ID" value="UVI27392.1"/>
    <property type="molecule type" value="Genomic_DNA"/>
</dbReference>
<evidence type="ECO:0000313" key="4">
    <source>
        <dbReference type="Proteomes" id="UP001057877"/>
    </source>
</evidence>
<protein>
    <submittedName>
        <fullName evidence="3">DUF4157 domain-containing protein</fullName>
    </submittedName>
</protein>
<gene>
    <name evidence="3" type="ORF">L1F29_18130</name>
</gene>
<feature type="region of interest" description="Disordered" evidence="1">
    <location>
        <begin position="1"/>
        <end position="25"/>
    </location>
</feature>
<dbReference type="RefSeq" id="WP_258383478.1">
    <property type="nucleotide sequence ID" value="NZ_CP091430.1"/>
</dbReference>
<proteinExistence type="predicted"/>
<sequence length="987" mass="108431">MRKGLDPHPKSSPSTQPRETKREKAPFWVQTKLEMNQPGDLYELEADRVADQVMRNQAQSIGGLYGSSSSVLSPIAEGKVRSLHSRGTPLSNNSRTFFENRMGWGFGNVRVHTDAQAADTARSLRAKAFTFGHDISFAAGEYQPGTPYGDRLIAHELTHVVQQSLSGMQRVQREEADGGISDAGEPPSANLFSDSRVEIKGVTLSTDRTDIFTKMDQYALAYGMKETRIFLQEFESTIVKERNELAAQTNMAAQAQQFPGEIHGTPDSPEEIVRKTNRNHQMEAILPILQEWFDGLNTRLDSFRRLVYNVTVVRMAQNIISLTQWSDFIDSLTPDQLEGQVIGEEARKLIADSHKDFDSAQITERIFNTKGSYSRFVLYQQMQGRYRACTGCHYTVQAQALDSGGMNGPLLGQTPFLPTDKLAQHAEGTSNTLTTKPSFANFDTLPQTMNPAEHPATANAAASVAAIQPYLRELGPEGYQVLPPTIVGGNLPLSELKPSIMSAFKQRITCYQEFIDRLDQAAVSDDQLFLSLNPVIRDVLPIVDPVISALIEEQLQQAESKQLAETVLISGVSVATLLLAMFPPTAPVAIALGIASSAYGIYSGMQQLDRIQYLMLARGANNVVDPQRIEANDTEMVLIAFSIVMNSIDLGMSLGPAVSKGIQSSTKAFKRNLTAVKINRVSSITPSAELPLVESATALAGEQEIRLSKLNTSRPEVTVVGPGDQVIYDGMPLDFLLDNSVADNWSFLAKETPLDRIVPPRISDEAFELLSSNPYALIDSNAMIEGLPRDLLLGNGLEDNWTVLTLYGNRVNIGRTDLDLLRKRWNVSQDLNTIAVGRTTVPGMEHMTFEGGSPRVRQVANLPDVDAIMPDRPIKSPGKLPSATRHAEEGVLNDFAMKAKELGKSPEEITGTLYLHQTNVSGVCPICIQGIDNLEVAPGIFKQFSDKYPNLTLVVTSETKEGQKIVGRSSFVMRNGRYLTKDGILVE</sequence>
<accession>A0ABY5S0M6</accession>
<dbReference type="Pfam" id="PF13699">
    <property type="entry name" value="eCIS_core"/>
    <property type="match status" value="1"/>
</dbReference>
<feature type="domain" description="eCIS core" evidence="2">
    <location>
        <begin position="89"/>
        <end position="164"/>
    </location>
</feature>
<reference evidence="3" key="1">
    <citation type="submission" date="2022-01" db="EMBL/GenBank/DDBJ databases">
        <title>Paenibacillus spongiae sp. nov., isolated from marine sponge.</title>
        <authorList>
            <person name="Li Z."/>
            <person name="Zhang M."/>
        </authorList>
    </citation>
    <scope>NUCLEOTIDE SEQUENCE</scope>
    <source>
        <strain evidence="3">PHS-Z3</strain>
    </source>
</reference>
<evidence type="ECO:0000313" key="3">
    <source>
        <dbReference type="EMBL" id="UVI27392.1"/>
    </source>
</evidence>
<dbReference type="InterPro" id="IPR025295">
    <property type="entry name" value="eCIS_core_dom"/>
</dbReference>
<dbReference type="Proteomes" id="UP001057877">
    <property type="component" value="Chromosome"/>
</dbReference>
<organism evidence="3 4">
    <name type="scientific">Paenibacillus spongiae</name>
    <dbReference type="NCBI Taxonomy" id="2909671"/>
    <lineage>
        <taxon>Bacteria</taxon>
        <taxon>Bacillati</taxon>
        <taxon>Bacillota</taxon>
        <taxon>Bacilli</taxon>
        <taxon>Bacillales</taxon>
        <taxon>Paenibacillaceae</taxon>
        <taxon>Paenibacillus</taxon>
    </lineage>
</organism>
<evidence type="ECO:0000256" key="1">
    <source>
        <dbReference type="SAM" id="MobiDB-lite"/>
    </source>
</evidence>
<evidence type="ECO:0000259" key="2">
    <source>
        <dbReference type="Pfam" id="PF13699"/>
    </source>
</evidence>
<keyword evidence="4" id="KW-1185">Reference proteome</keyword>
<name>A0ABY5S0M6_9BACL</name>